<protein>
    <submittedName>
        <fullName evidence="1">Uncharacterized protein</fullName>
    </submittedName>
</protein>
<dbReference type="Proteomes" id="UP000801428">
    <property type="component" value="Unassembled WGS sequence"/>
</dbReference>
<name>A0A9P4TC83_CURKU</name>
<dbReference type="AlphaFoldDB" id="A0A9P4TC83"/>
<organism evidence="1 2">
    <name type="scientific">Curvularia kusanoi</name>
    <name type="common">Cochliobolus kusanoi</name>
    <dbReference type="NCBI Taxonomy" id="90978"/>
    <lineage>
        <taxon>Eukaryota</taxon>
        <taxon>Fungi</taxon>
        <taxon>Dikarya</taxon>
        <taxon>Ascomycota</taxon>
        <taxon>Pezizomycotina</taxon>
        <taxon>Dothideomycetes</taxon>
        <taxon>Pleosporomycetidae</taxon>
        <taxon>Pleosporales</taxon>
        <taxon>Pleosporineae</taxon>
        <taxon>Pleosporaceae</taxon>
        <taxon>Curvularia</taxon>
    </lineage>
</organism>
<dbReference type="EMBL" id="SWKU01000014">
    <property type="protein sequence ID" value="KAF3000823.1"/>
    <property type="molecule type" value="Genomic_DNA"/>
</dbReference>
<keyword evidence="2" id="KW-1185">Reference proteome</keyword>
<comment type="caution">
    <text evidence="1">The sequence shown here is derived from an EMBL/GenBank/DDBJ whole genome shotgun (WGS) entry which is preliminary data.</text>
</comment>
<reference evidence="1" key="1">
    <citation type="submission" date="2019-04" db="EMBL/GenBank/DDBJ databases">
        <title>Sequencing of skin fungus with MAO and IRED activity.</title>
        <authorList>
            <person name="Marsaioli A.J."/>
            <person name="Bonatto J.M.C."/>
            <person name="Reis Junior O."/>
        </authorList>
    </citation>
    <scope>NUCLEOTIDE SEQUENCE</scope>
    <source>
        <strain evidence="1">30M1</strain>
    </source>
</reference>
<dbReference type="OrthoDB" id="3438382at2759"/>
<evidence type="ECO:0000313" key="2">
    <source>
        <dbReference type="Proteomes" id="UP000801428"/>
    </source>
</evidence>
<gene>
    <name evidence="1" type="ORF">E8E13_006663</name>
</gene>
<sequence length="639" mass="72397">MLTNLSAQLQTLQTRIGKVESDSAKVKDDLQLRLETFETGITKITEQHLSGLRQSQESHMKEVAEFIGPIRQAYSDADQATIVHRVSSLEDTCKSLLEKQNDALSQIKSISSRSIVNPTDFTRLQNTVKSHLDEQQKLTENFETRFTGLYTRLEDAKTSFLALPERGGDRRHAVVDPQSTGVELRLGELEKRVAGPNGIQDLIEQLKIRTEVNERSFVKILQEKFDSFEASTDEKLTKSSEWVTGVHEQLQKSKQDQLQEIYEVKQRLSDLEDTSAQNMSEVQKALFHLPNDVTQNLSEVQQSLSHLQNNASMETEHRKAAIEDIKQQLALKQDTAAATEATDNVKLAVRNLQAQYENISTDDLFQKMSGWILQQYPTSTADTLQQLATVRHDLTRVRSFTDSFTHIPNSAQALASLANLSSQIIALVGTPLGSIQSPETRVKYDMALSKMESFEEAISGLQRSLHTFESEDSPFVRKESWEQSMDTLQAHIDGRIEEELKARSALEHQVKATDLATQESIVKIETGLRECLETLNNIKIVSDQRFEGLKPMLEKLRSDTTQLRAYVDDELKDFNDDAKRECFNELPALFVHVTQLQIFVENLNQNSCGLEYKWACDFEKKYGIRSPFPTSRDILAGDP</sequence>
<evidence type="ECO:0000313" key="1">
    <source>
        <dbReference type="EMBL" id="KAF3000823.1"/>
    </source>
</evidence>
<proteinExistence type="predicted"/>
<accession>A0A9P4TC83</accession>